<gene>
    <name evidence="2" type="ORF">A5821_003239</name>
</gene>
<protein>
    <submittedName>
        <fullName evidence="2">Uncharacterized protein</fullName>
    </submittedName>
</protein>
<evidence type="ECO:0000313" key="3">
    <source>
        <dbReference type="Proteomes" id="UP000194948"/>
    </source>
</evidence>
<sequence>MVKKVIGIIMFFGVIGIIIAFLYSEAYQEIFPKNNIEKGATSTGHVINIANSVSLSRTSAKRDSLIIEREDEQIVVSGFFDRLDFNDEYALLFEEESELYYYINLKTLNVDKFPEDQLLGILEQSQQEFNLKKHYNFDWTL</sequence>
<evidence type="ECO:0000256" key="1">
    <source>
        <dbReference type="SAM" id="Phobius"/>
    </source>
</evidence>
<accession>A0AAQ3Y8G1</accession>
<reference evidence="2" key="1">
    <citation type="submission" date="2017-05" db="EMBL/GenBank/DDBJ databases">
        <authorList>
            <consortium name="The Broad Institute Genomics Platform"/>
            <consortium name="The Broad Institute Genomic Center for Infectious Diseases"/>
            <person name="Earl A."/>
            <person name="Manson A."/>
            <person name="Schwartman J."/>
            <person name="Gilmore M."/>
            <person name="Abouelleil A."/>
            <person name="Cao P."/>
            <person name="Chapman S."/>
            <person name="Cusick C."/>
            <person name="Shea T."/>
            <person name="Young S."/>
            <person name="Neafsey D."/>
            <person name="Nusbaum C."/>
            <person name="Birren B."/>
        </authorList>
    </citation>
    <scope>NUCLEOTIDE SEQUENCE</scope>
    <source>
        <strain evidence="2">7F3_DIV0205</strain>
    </source>
</reference>
<keyword evidence="1" id="KW-0472">Membrane</keyword>
<dbReference type="EMBL" id="CP147244">
    <property type="protein sequence ID" value="WYK02096.1"/>
    <property type="molecule type" value="Genomic_DNA"/>
</dbReference>
<proteinExistence type="predicted"/>
<reference evidence="2" key="2">
    <citation type="submission" date="2024-03" db="EMBL/GenBank/DDBJ databases">
        <title>The Genome Sequence of Enterococcus sp. DIV0205d.</title>
        <authorList>
            <consortium name="The Broad Institute Genomics Platform"/>
            <consortium name="The Broad Institute Microbial Omics Core"/>
            <consortium name="The Broad Institute Genomic Center for Infectious Diseases"/>
            <person name="Earl A."/>
            <person name="Manson A."/>
            <person name="Gilmore M."/>
            <person name="Schwartman J."/>
            <person name="Shea T."/>
            <person name="Abouelleil A."/>
            <person name="Cao P."/>
            <person name="Chapman S."/>
            <person name="Cusick C."/>
            <person name="Young S."/>
            <person name="Neafsey D."/>
            <person name="Nusbaum C."/>
            <person name="Birren B."/>
        </authorList>
    </citation>
    <scope>NUCLEOTIDE SEQUENCE</scope>
    <source>
        <strain evidence="2">7F3_DIV0205</strain>
    </source>
</reference>
<dbReference type="Proteomes" id="UP000194948">
    <property type="component" value="Chromosome"/>
</dbReference>
<keyword evidence="1" id="KW-0812">Transmembrane</keyword>
<keyword evidence="1" id="KW-1133">Transmembrane helix</keyword>
<dbReference type="RefSeq" id="WP_086311993.1">
    <property type="nucleotide sequence ID" value="NZ_CP147244.1"/>
</dbReference>
<name>A0AAQ3Y8G1_9ENTE</name>
<organism evidence="2 3">
    <name type="scientific">Candidatus Enterococcus palustris</name>
    <dbReference type="NCBI Taxonomy" id="1834189"/>
    <lineage>
        <taxon>Bacteria</taxon>
        <taxon>Bacillati</taxon>
        <taxon>Bacillota</taxon>
        <taxon>Bacilli</taxon>
        <taxon>Lactobacillales</taxon>
        <taxon>Enterococcaceae</taxon>
        <taxon>Enterococcus</taxon>
    </lineage>
</organism>
<dbReference type="AlphaFoldDB" id="A0AAQ3Y8G1"/>
<keyword evidence="3" id="KW-1185">Reference proteome</keyword>
<evidence type="ECO:0000313" key="2">
    <source>
        <dbReference type="EMBL" id="WYK02096.1"/>
    </source>
</evidence>
<feature type="transmembrane region" description="Helical" evidence="1">
    <location>
        <begin position="6"/>
        <end position="23"/>
    </location>
</feature>